<dbReference type="Proteomes" id="UP000008281">
    <property type="component" value="Unassembled WGS sequence"/>
</dbReference>
<keyword evidence="2" id="KW-1185">Reference proteome</keyword>
<reference evidence="1" key="1">
    <citation type="submission" date="2007-07" db="EMBL/GenBank/DDBJ databases">
        <title>PCAP assembly of the Caenorhabditis remanei genome.</title>
        <authorList>
            <consortium name="The Caenorhabditis remanei Sequencing Consortium"/>
            <person name="Wilson R.K."/>
        </authorList>
    </citation>
    <scope>NUCLEOTIDE SEQUENCE [LARGE SCALE GENOMIC DNA]</scope>
    <source>
        <strain evidence="1">PB4641</strain>
    </source>
</reference>
<dbReference type="AlphaFoldDB" id="E3M3B3"/>
<evidence type="ECO:0000313" key="1">
    <source>
        <dbReference type="EMBL" id="EFO90555.1"/>
    </source>
</evidence>
<accession>E3M3B3</accession>
<dbReference type="InParanoid" id="E3M3B3"/>
<evidence type="ECO:0000313" key="2">
    <source>
        <dbReference type="Proteomes" id="UP000008281"/>
    </source>
</evidence>
<dbReference type="STRING" id="31234.E3M3B3"/>
<dbReference type="HOGENOM" id="CLU_2760237_0_0_1"/>
<sequence>MFNFSDAPSTPYLSSLELHQGREEIHELLSRWPQHERHVELLERQNYLEQEIAKLEWNSDDDFSIVTERM</sequence>
<organism evidence="2">
    <name type="scientific">Caenorhabditis remanei</name>
    <name type="common">Caenorhabditis vulgaris</name>
    <dbReference type="NCBI Taxonomy" id="31234"/>
    <lineage>
        <taxon>Eukaryota</taxon>
        <taxon>Metazoa</taxon>
        <taxon>Ecdysozoa</taxon>
        <taxon>Nematoda</taxon>
        <taxon>Chromadorea</taxon>
        <taxon>Rhabditida</taxon>
        <taxon>Rhabditina</taxon>
        <taxon>Rhabditomorpha</taxon>
        <taxon>Rhabditoidea</taxon>
        <taxon>Rhabditidae</taxon>
        <taxon>Peloderinae</taxon>
        <taxon>Caenorhabditis</taxon>
    </lineage>
</organism>
<protein>
    <submittedName>
        <fullName evidence="1">Uncharacterized protein</fullName>
    </submittedName>
</protein>
<gene>
    <name evidence="1" type="ORF">CRE_08086</name>
</gene>
<proteinExistence type="predicted"/>
<dbReference type="EMBL" id="DS268423">
    <property type="protein sequence ID" value="EFO90555.1"/>
    <property type="molecule type" value="Genomic_DNA"/>
</dbReference>
<name>E3M3B3_CAERE</name>